<dbReference type="EMBL" id="CAJOBS010001593">
    <property type="protein sequence ID" value="CAF4744492.1"/>
    <property type="molecule type" value="Genomic_DNA"/>
</dbReference>
<name>A0A820XBS3_9BILA</name>
<dbReference type="Proteomes" id="UP000663872">
    <property type="component" value="Unassembled WGS sequence"/>
</dbReference>
<evidence type="ECO:0000313" key="5">
    <source>
        <dbReference type="EMBL" id="CAF3478597.1"/>
    </source>
</evidence>
<evidence type="ECO:0000313" key="9">
    <source>
        <dbReference type="EMBL" id="CAF4744492.1"/>
    </source>
</evidence>
<sequence length="194" mass="22028">MFNLILVRNGMLSSTTLNNLTSYSNSNKQLKFINTTSVNDFKMCSESITTPIRLNKNKFTTPISTQRRALGLVNHNSNRICRVISTDDLSELNTVKEINNYNTNKYEEPIVLQSSTSINVCAHSEDDLPHCNHSSQDTFDDLIPNDERIERMIRNQTIGISFLNCYTSNENIIRCQSPVCANINKSTLLDMIDI</sequence>
<evidence type="ECO:0000313" key="12">
    <source>
        <dbReference type="Proteomes" id="UP000663873"/>
    </source>
</evidence>
<dbReference type="Proteomes" id="UP000663838">
    <property type="component" value="Unassembled WGS sequence"/>
</dbReference>
<accession>A0A820XBS3</accession>
<dbReference type="EMBL" id="CAJOBO010003237">
    <property type="protein sequence ID" value="CAF4485545.1"/>
    <property type="molecule type" value="Genomic_DNA"/>
</dbReference>
<organism evidence="8 11">
    <name type="scientific">Rotaria socialis</name>
    <dbReference type="NCBI Taxonomy" id="392032"/>
    <lineage>
        <taxon>Eukaryota</taxon>
        <taxon>Metazoa</taxon>
        <taxon>Spiralia</taxon>
        <taxon>Gnathifera</taxon>
        <taxon>Rotifera</taxon>
        <taxon>Eurotatoria</taxon>
        <taxon>Bdelloidea</taxon>
        <taxon>Philodinida</taxon>
        <taxon>Philodinidae</taxon>
        <taxon>Rotaria</taxon>
    </lineage>
</organism>
<dbReference type="Proteomes" id="UP000663848">
    <property type="component" value="Unassembled WGS sequence"/>
</dbReference>
<comment type="caution">
    <text evidence="8">The sequence shown here is derived from an EMBL/GenBank/DDBJ whole genome shotgun (WGS) entry which is preliminary data.</text>
</comment>
<dbReference type="Proteomes" id="UP000663873">
    <property type="component" value="Unassembled WGS sequence"/>
</dbReference>
<dbReference type="Proteomes" id="UP000663825">
    <property type="component" value="Unassembled WGS sequence"/>
</dbReference>
<dbReference type="Proteomes" id="UP000663865">
    <property type="component" value="Unassembled WGS sequence"/>
</dbReference>
<reference evidence="8" key="1">
    <citation type="submission" date="2021-02" db="EMBL/GenBank/DDBJ databases">
        <authorList>
            <person name="Nowell W R."/>
        </authorList>
    </citation>
    <scope>NUCLEOTIDE SEQUENCE</scope>
</reference>
<dbReference type="EMBL" id="CAJOBP010002717">
    <property type="protein sequence ID" value="CAF4370403.1"/>
    <property type="molecule type" value="Genomic_DNA"/>
</dbReference>
<dbReference type="OrthoDB" id="10016884at2759"/>
<evidence type="ECO:0000313" key="8">
    <source>
        <dbReference type="EMBL" id="CAF4529994.1"/>
    </source>
</evidence>
<evidence type="ECO:0000313" key="4">
    <source>
        <dbReference type="EMBL" id="CAF3449945.1"/>
    </source>
</evidence>
<evidence type="ECO:0000313" key="3">
    <source>
        <dbReference type="EMBL" id="CAF3440946.1"/>
    </source>
</evidence>
<dbReference type="EMBL" id="CAJNYD010002333">
    <property type="protein sequence ID" value="CAF3411993.1"/>
    <property type="molecule type" value="Genomic_DNA"/>
</dbReference>
<evidence type="ECO:0000313" key="7">
    <source>
        <dbReference type="EMBL" id="CAF4485545.1"/>
    </source>
</evidence>
<gene>
    <name evidence="5" type="ORF">FME351_LOCUS15332</name>
    <name evidence="3" type="ORF">GRG538_LOCUS13475</name>
    <name evidence="7" type="ORF">HFQ381_LOCUS26619</name>
    <name evidence="4" type="ORF">KIK155_LOCUS12307</name>
    <name evidence="2" type="ORF">LUA448_LOCUS18598</name>
    <name evidence="10" type="ORF">QYT958_LOCUS20652</name>
    <name evidence="1" type="ORF">TIS948_LOCUS25328</name>
    <name evidence="9" type="ORF">TOA249_LOCUS19922</name>
    <name evidence="8" type="ORF">TSG867_LOCUS23202</name>
    <name evidence="6" type="ORF">UJA718_LOCUS17052</name>
</gene>
<protein>
    <submittedName>
        <fullName evidence="8">Uncharacterized protein</fullName>
    </submittedName>
</protein>
<dbReference type="EMBL" id="CAJNYV010002000">
    <property type="protein sequence ID" value="CAF3449945.1"/>
    <property type="molecule type" value="Genomic_DNA"/>
</dbReference>
<evidence type="ECO:0000313" key="11">
    <source>
        <dbReference type="Proteomes" id="UP000663862"/>
    </source>
</evidence>
<evidence type="ECO:0000313" key="1">
    <source>
        <dbReference type="EMBL" id="CAF3373997.1"/>
    </source>
</evidence>
<dbReference type="Proteomes" id="UP000663869">
    <property type="component" value="Unassembled WGS sequence"/>
</dbReference>
<dbReference type="EMBL" id="CAJNYT010001987">
    <property type="protein sequence ID" value="CAF3440946.1"/>
    <property type="molecule type" value="Genomic_DNA"/>
</dbReference>
<dbReference type="EMBL" id="CAJNXB010004379">
    <property type="protein sequence ID" value="CAF3373997.1"/>
    <property type="molecule type" value="Genomic_DNA"/>
</dbReference>
<dbReference type="AlphaFoldDB" id="A0A820XBS3"/>
<evidence type="ECO:0000313" key="10">
    <source>
        <dbReference type="EMBL" id="CAF4745873.1"/>
    </source>
</evidence>
<keyword evidence="12" id="KW-1185">Reference proteome</keyword>
<dbReference type="Proteomes" id="UP000663862">
    <property type="component" value="Unassembled WGS sequence"/>
</dbReference>
<dbReference type="EMBL" id="CAJOBR010003632">
    <property type="protein sequence ID" value="CAF4745873.1"/>
    <property type="molecule type" value="Genomic_DNA"/>
</dbReference>
<evidence type="ECO:0000313" key="2">
    <source>
        <dbReference type="EMBL" id="CAF3411993.1"/>
    </source>
</evidence>
<dbReference type="EMBL" id="CAJOBQ010001968">
    <property type="protein sequence ID" value="CAF4529994.1"/>
    <property type="molecule type" value="Genomic_DNA"/>
</dbReference>
<proteinExistence type="predicted"/>
<dbReference type="EMBL" id="CAJNYU010001910">
    <property type="protein sequence ID" value="CAF3478597.1"/>
    <property type="molecule type" value="Genomic_DNA"/>
</dbReference>
<evidence type="ECO:0000313" key="6">
    <source>
        <dbReference type="EMBL" id="CAF4370403.1"/>
    </source>
</evidence>
<dbReference type="Proteomes" id="UP000663833">
    <property type="component" value="Unassembled WGS sequence"/>
</dbReference>
<dbReference type="Proteomes" id="UP000663851">
    <property type="component" value="Unassembled WGS sequence"/>
</dbReference>